<evidence type="ECO:0000313" key="3">
    <source>
        <dbReference type="EMBL" id="APZ41734.1"/>
    </source>
</evidence>
<keyword evidence="2" id="KW-0067">ATP-binding</keyword>
<dbReference type="NCBIfam" id="NF040713">
    <property type="entry name" value="ZapE"/>
    <property type="match status" value="1"/>
</dbReference>
<dbReference type="GO" id="GO:0051301">
    <property type="term" value="P:cell division"/>
    <property type="evidence" value="ECO:0007669"/>
    <property type="project" value="UniProtKB-KW"/>
</dbReference>
<dbReference type="RefSeq" id="WP_076835077.1">
    <property type="nucleotide sequence ID" value="NZ_CP019434.1"/>
</dbReference>
<dbReference type="AlphaFoldDB" id="A0A1P8UD70"/>
<dbReference type="GO" id="GO:0005737">
    <property type="term" value="C:cytoplasm"/>
    <property type="evidence" value="ECO:0007669"/>
    <property type="project" value="TreeGrafter"/>
</dbReference>
<protein>
    <submittedName>
        <fullName evidence="3">Cell division protein ZapE</fullName>
    </submittedName>
</protein>
<sequence>MADDSSPALTPSARYAAGVAQGRWQADPAQQAALRELDRTFAQLLEAPPHPQRTWRRLWRPQPRVAPRGVYLWGGVGRGKTLLLDLFAAALPTGVALRLHFHHFMRDVHARMRELGPQPDPLPRVADAIAAQARVLCLDEFLVQDIGDAMILAGLLDALFARGIALVTTSNTPPQALYHEGLQRARFLPAIALLERHCTVWKLDATQDWRLRAQPQMPLYLTPPGAAADAHLSELFVAHARGAMIKGGCVALNGREIPVRWQAEGVIWFDFAALCAGPRAPIDYIELANRYPTALLSDVPRMSAAQDAPAKRFVHLIDEFYDRNIKLALSAQVPVEALYAGTRLRSEFARTVSRLVEMQGADYQTRERRG</sequence>
<evidence type="ECO:0000313" key="4">
    <source>
        <dbReference type="Proteomes" id="UP000243807"/>
    </source>
</evidence>
<dbReference type="InterPro" id="IPR027417">
    <property type="entry name" value="P-loop_NTPase"/>
</dbReference>
<dbReference type="GO" id="GO:0005524">
    <property type="term" value="F:ATP binding"/>
    <property type="evidence" value="ECO:0007669"/>
    <property type="project" value="UniProtKB-KW"/>
</dbReference>
<keyword evidence="3" id="KW-0131">Cell cycle</keyword>
<accession>A0A1P8UD70</accession>
<name>A0A1P8UD70_9GAMM</name>
<keyword evidence="3" id="KW-0132">Cell division</keyword>
<dbReference type="Proteomes" id="UP000243807">
    <property type="component" value="Chromosome"/>
</dbReference>
<dbReference type="Pfam" id="PF03969">
    <property type="entry name" value="AFG1_ATPase"/>
    <property type="match status" value="1"/>
</dbReference>
<dbReference type="STRING" id="1765967.BW247_00295"/>
<keyword evidence="1" id="KW-0547">Nucleotide-binding</keyword>
<dbReference type="GO" id="GO:0032153">
    <property type="term" value="C:cell division site"/>
    <property type="evidence" value="ECO:0007669"/>
    <property type="project" value="TreeGrafter"/>
</dbReference>
<dbReference type="Gene3D" id="3.40.50.300">
    <property type="entry name" value="P-loop containing nucleotide triphosphate hydrolases"/>
    <property type="match status" value="1"/>
</dbReference>
<dbReference type="PANTHER" id="PTHR12169:SF6">
    <property type="entry name" value="AFG1-LIKE ATPASE"/>
    <property type="match status" value="1"/>
</dbReference>
<keyword evidence="4" id="KW-1185">Reference proteome</keyword>
<organism evidence="3 4">
    <name type="scientific">Acidihalobacter ferrooxydans</name>
    <dbReference type="NCBI Taxonomy" id="1765967"/>
    <lineage>
        <taxon>Bacteria</taxon>
        <taxon>Pseudomonadati</taxon>
        <taxon>Pseudomonadota</taxon>
        <taxon>Gammaproteobacteria</taxon>
        <taxon>Chromatiales</taxon>
        <taxon>Ectothiorhodospiraceae</taxon>
        <taxon>Acidihalobacter</taxon>
    </lineage>
</organism>
<dbReference type="SUPFAM" id="SSF52540">
    <property type="entry name" value="P-loop containing nucleoside triphosphate hydrolases"/>
    <property type="match status" value="1"/>
</dbReference>
<dbReference type="PANTHER" id="PTHR12169">
    <property type="entry name" value="ATPASE N2B"/>
    <property type="match status" value="1"/>
</dbReference>
<dbReference type="KEGG" id="afy:BW247_00295"/>
<dbReference type="OrthoDB" id="9774491at2"/>
<reference evidence="3 4" key="1">
    <citation type="submission" date="2017-01" db="EMBL/GenBank/DDBJ databases">
        <title>Draft sequence of Acidihalobacter ferrooxidans strain DSM 14175 (strain V8).</title>
        <authorList>
            <person name="Khaleque H.N."/>
            <person name="Ramsay J.P."/>
            <person name="Murphy R.J.T."/>
            <person name="Kaksonen A.H."/>
            <person name="Boxall N.J."/>
            <person name="Watkin E.L.J."/>
        </authorList>
    </citation>
    <scope>NUCLEOTIDE SEQUENCE [LARGE SCALE GENOMIC DNA]</scope>
    <source>
        <strain evidence="3 4">V8</strain>
    </source>
</reference>
<dbReference type="GO" id="GO:0016887">
    <property type="term" value="F:ATP hydrolysis activity"/>
    <property type="evidence" value="ECO:0007669"/>
    <property type="project" value="InterPro"/>
</dbReference>
<dbReference type="InterPro" id="IPR005654">
    <property type="entry name" value="ATPase_AFG1-like"/>
</dbReference>
<dbReference type="EMBL" id="CP019434">
    <property type="protein sequence ID" value="APZ41734.1"/>
    <property type="molecule type" value="Genomic_DNA"/>
</dbReference>
<evidence type="ECO:0000256" key="2">
    <source>
        <dbReference type="ARBA" id="ARBA00022840"/>
    </source>
</evidence>
<proteinExistence type="predicted"/>
<gene>
    <name evidence="3" type="ORF">BW247_00295</name>
</gene>
<evidence type="ECO:0000256" key="1">
    <source>
        <dbReference type="ARBA" id="ARBA00022741"/>
    </source>
</evidence>